<dbReference type="InterPro" id="IPR004827">
    <property type="entry name" value="bZIP"/>
</dbReference>
<evidence type="ECO:0000313" key="4">
    <source>
        <dbReference type="Proteomes" id="UP001205105"/>
    </source>
</evidence>
<protein>
    <recommendedName>
        <fullName evidence="2">BZIP domain-containing protein</fullName>
    </recommendedName>
</protein>
<evidence type="ECO:0000259" key="2">
    <source>
        <dbReference type="PROSITE" id="PS00036"/>
    </source>
</evidence>
<reference evidence="3" key="1">
    <citation type="submission" date="2020-11" db="EMBL/GenBank/DDBJ databases">
        <title>Chlorella ohadii genome sequencing and assembly.</title>
        <authorList>
            <person name="Murik O."/>
            <person name="Treves H."/>
            <person name="Kedem I."/>
            <person name="Shotland Y."/>
            <person name="Kaplan A."/>
        </authorList>
    </citation>
    <scope>NUCLEOTIDE SEQUENCE</scope>
    <source>
        <strain evidence="3">1</strain>
    </source>
</reference>
<proteinExistence type="predicted"/>
<evidence type="ECO:0000313" key="3">
    <source>
        <dbReference type="EMBL" id="KAI7842646.1"/>
    </source>
</evidence>
<feature type="domain" description="BZIP" evidence="2">
    <location>
        <begin position="56"/>
        <end position="71"/>
    </location>
</feature>
<dbReference type="GO" id="GO:0003700">
    <property type="term" value="F:DNA-binding transcription factor activity"/>
    <property type="evidence" value="ECO:0007669"/>
    <property type="project" value="InterPro"/>
</dbReference>
<sequence>MAALPLLPTVDSLPLPPLPAVDEQLLSFVAPAATASQLLPSSGSDRSAKLEERMERMRAKNRRAQARYREKQKAKQQQFELQYAGIAAELEEARQLNAELRTAVAVQEAVKINREVVETILQAAAGQQPAAAGPQHSCSDACSCGVEGAAACWERQPFSLRVQMYSSMGRKCEPMRQLLDQCGGAPDSCSLEPSTSQGQCITPCVPEVIRLVQATTVAHMMQEWSAFCEFATEVASAVDSGQLQESEGEERVQSALEYIAVMKHLMHLHKCDTYRQLLLSTRLPGESEDAARARWRQAALAMRVTREQAESMLPHYQLYLKRQAELGAELVGGMEALQLVQQELAAKQEPLHGTLSGIASEYIALFEAGGAVEHQMRSATFILHDFMCTSGRVLTALQKARAVGCCMSDAGSSGQRTTVYPDLVAITREILYHHSLLEPEE</sequence>
<dbReference type="AlphaFoldDB" id="A0AAD5H3K6"/>
<keyword evidence="1" id="KW-0175">Coiled coil</keyword>
<keyword evidence="4" id="KW-1185">Reference proteome</keyword>
<dbReference type="EMBL" id="JADXDR010000050">
    <property type="protein sequence ID" value="KAI7842646.1"/>
    <property type="molecule type" value="Genomic_DNA"/>
</dbReference>
<dbReference type="CDD" id="cd14686">
    <property type="entry name" value="bZIP"/>
    <property type="match status" value="1"/>
</dbReference>
<accession>A0AAD5H3K6</accession>
<organism evidence="3 4">
    <name type="scientific">Chlorella ohadii</name>
    <dbReference type="NCBI Taxonomy" id="2649997"/>
    <lineage>
        <taxon>Eukaryota</taxon>
        <taxon>Viridiplantae</taxon>
        <taxon>Chlorophyta</taxon>
        <taxon>core chlorophytes</taxon>
        <taxon>Trebouxiophyceae</taxon>
        <taxon>Chlorellales</taxon>
        <taxon>Chlorellaceae</taxon>
        <taxon>Chlorella clade</taxon>
        <taxon>Chlorella</taxon>
    </lineage>
</organism>
<evidence type="ECO:0000256" key="1">
    <source>
        <dbReference type="SAM" id="Coils"/>
    </source>
</evidence>
<gene>
    <name evidence="3" type="ORF">COHA_003750</name>
</gene>
<feature type="coiled-coil region" evidence="1">
    <location>
        <begin position="47"/>
        <end position="110"/>
    </location>
</feature>
<dbReference type="PROSITE" id="PS00036">
    <property type="entry name" value="BZIP_BASIC"/>
    <property type="match status" value="1"/>
</dbReference>
<name>A0AAD5H3K6_9CHLO</name>
<comment type="caution">
    <text evidence="3">The sequence shown here is derived from an EMBL/GenBank/DDBJ whole genome shotgun (WGS) entry which is preliminary data.</text>
</comment>
<dbReference type="Proteomes" id="UP001205105">
    <property type="component" value="Unassembled WGS sequence"/>
</dbReference>